<gene>
    <name evidence="3" type="ORF">GCM10023183_32090</name>
</gene>
<dbReference type="PROSITE" id="PS51841">
    <property type="entry name" value="LTD"/>
    <property type="match status" value="2"/>
</dbReference>
<dbReference type="InterPro" id="IPR001322">
    <property type="entry name" value="Lamin_tail_dom"/>
</dbReference>
<feature type="domain" description="LTD" evidence="2">
    <location>
        <begin position="296"/>
        <end position="418"/>
    </location>
</feature>
<proteinExistence type="predicted"/>
<feature type="domain" description="LTD" evidence="2">
    <location>
        <begin position="562"/>
        <end position="689"/>
    </location>
</feature>
<name>A0ABP8FX58_9BACT</name>
<dbReference type="SUPFAM" id="SSF74853">
    <property type="entry name" value="Lamin A/C globular tail domain"/>
    <property type="match status" value="2"/>
</dbReference>
<reference evidence="4" key="1">
    <citation type="journal article" date="2019" name="Int. J. Syst. Evol. Microbiol.">
        <title>The Global Catalogue of Microorganisms (GCM) 10K type strain sequencing project: providing services to taxonomists for standard genome sequencing and annotation.</title>
        <authorList>
            <consortium name="The Broad Institute Genomics Platform"/>
            <consortium name="The Broad Institute Genome Sequencing Center for Infectious Disease"/>
            <person name="Wu L."/>
            <person name="Ma J."/>
        </authorList>
    </citation>
    <scope>NUCLEOTIDE SEQUENCE [LARGE SCALE GENOMIC DNA]</scope>
    <source>
        <strain evidence="4">JCM 17917</strain>
    </source>
</reference>
<evidence type="ECO:0000256" key="1">
    <source>
        <dbReference type="ARBA" id="ARBA00022729"/>
    </source>
</evidence>
<organism evidence="3 4">
    <name type="scientific">Nibribacter koreensis</name>
    <dbReference type="NCBI Taxonomy" id="1084519"/>
    <lineage>
        <taxon>Bacteria</taxon>
        <taxon>Pseudomonadati</taxon>
        <taxon>Bacteroidota</taxon>
        <taxon>Cytophagia</taxon>
        <taxon>Cytophagales</taxon>
        <taxon>Hymenobacteraceae</taxon>
        <taxon>Nibribacter</taxon>
    </lineage>
</organism>
<dbReference type="EMBL" id="BAABGX010000003">
    <property type="protein sequence ID" value="GAA4312856.1"/>
    <property type="molecule type" value="Genomic_DNA"/>
</dbReference>
<comment type="caution">
    <text evidence="3">The sequence shown here is derived from an EMBL/GenBank/DDBJ whole genome shotgun (WGS) entry which is preliminary data.</text>
</comment>
<evidence type="ECO:0000313" key="4">
    <source>
        <dbReference type="Proteomes" id="UP001501844"/>
    </source>
</evidence>
<dbReference type="RefSeq" id="WP_345168399.1">
    <property type="nucleotide sequence ID" value="NZ_BAABGX010000003.1"/>
</dbReference>
<dbReference type="InterPro" id="IPR014755">
    <property type="entry name" value="Cu-Rt/internalin_Ig-like"/>
</dbReference>
<accession>A0ABP8FX58</accession>
<dbReference type="Gene3D" id="2.60.40.4070">
    <property type="match status" value="1"/>
</dbReference>
<keyword evidence="1" id="KW-0732">Signal</keyword>
<evidence type="ECO:0000313" key="3">
    <source>
        <dbReference type="EMBL" id="GAA4312856.1"/>
    </source>
</evidence>
<dbReference type="Pfam" id="PF00932">
    <property type="entry name" value="LTD"/>
    <property type="match status" value="2"/>
</dbReference>
<evidence type="ECO:0000259" key="2">
    <source>
        <dbReference type="PROSITE" id="PS51841"/>
    </source>
</evidence>
<dbReference type="Proteomes" id="UP001501844">
    <property type="component" value="Unassembled WGS sequence"/>
</dbReference>
<protein>
    <recommendedName>
        <fullName evidence="2">LTD domain-containing protein</fullName>
    </recommendedName>
</protein>
<dbReference type="InterPro" id="IPR036415">
    <property type="entry name" value="Lamin_tail_dom_sf"/>
</dbReference>
<dbReference type="Gene3D" id="2.60.40.1260">
    <property type="entry name" value="Lamin Tail domain"/>
    <property type="match status" value="2"/>
</dbReference>
<sequence>MLQFALCGTASAQLQETFTDGDFTQNPAWTGDAGSFQVNAAKQLQSKGPAVTGTTLQLMTPNTLAVGVQWEFYAQLAFATSSGNYAEVHLTSDNQDLKGAHQGYFVRIGGTEDEVSLYRKDGGTAVRIINGPDKTVATSNNVLRVRVTRTETNLWNLELDMGATGQNYVSQGTVQDARYPTSAFTGVRFTYSQANAQKFYFDDYSIKDIGVPALLETKVAGPRSLEIKFSEPITAASVQNLQNYLLNGAVLPNAVELVDPSTIRLAFSSDFTTGSNRLQMAEITDLQGNTARNLQTTFDYSPIAQPGEVRITEIYPDLNPLQDLPAAEFFEIHNLSDKTFNLQNWKYSDATTNTATFPTFLLKPGAYVIVTAAADTALYKPFGEVVGLPSFPSLNDTGDEVELFNAQGQLLDKVIYTNAWYRDNQKKEGGWTLELVDVNTTCTGAAAWKASEDPRGGSPGKVNSVQGKDVTAPQFLQATTTAPDKVLLRLDEPLDSLAASSLSLYKITPEVVVTQVRVLPATFTEVELTLQAPLRENIRYAVTVQGMKDCAGNTNVTQQMVSLVLPSLALKGDVIINEILFNPRTGGVDFVELVNRTDKYLNLQNWQLANRDKGEIANARTISSQPFLLAPNAYLVLTSSAKILLEHYPNAKTETFLQMTSLPSFNDDAGNVVLLVPDKTVMDEVAYNAKQHFKLIRDPEGISLERIQLNGPSVAANFHSAATAVRATPGYLNSQTQTTATQNKKLTLTPKVFTPDGDGVEDVLLLQFNGVSSGSVANVTVYDASGRQVRKLVNNTLTGNENLMQWDGLTDKGTKAAIGYYILLVELFSLNGEKEILKETTVVGGRF</sequence>
<keyword evidence="4" id="KW-1185">Reference proteome</keyword>
<dbReference type="Gene3D" id="2.60.40.1220">
    <property type="match status" value="2"/>
</dbReference>